<feature type="compositionally biased region" description="Pro residues" evidence="1">
    <location>
        <begin position="79"/>
        <end position="89"/>
    </location>
</feature>
<name>A0A1Y1ZLY9_9PLEO</name>
<evidence type="ECO:0000256" key="1">
    <source>
        <dbReference type="SAM" id="MobiDB-lite"/>
    </source>
</evidence>
<keyword evidence="3" id="KW-1185">Reference proteome</keyword>
<feature type="compositionally biased region" description="Polar residues" evidence="1">
    <location>
        <begin position="122"/>
        <end position="148"/>
    </location>
</feature>
<sequence length="229" mass="24921">MAPFIMDNDNDIARSAACVDHTTGRSVTASPVPNPATFDYYTISLGTQFTDDDNDDNGGHRYPTVDDFGVENAAVQHDLPPPPPPPSPKQTPSMLLNPSPLELDVIEPIMVDESHNSDWRGAQSSGHTGGSQYSSSQEDVPSQTTNDPADNDEADDYEAWESQRLSVPVDYFNNAPSRTPSHHSGGSMMEGLEDEDNVEGQATESPHSFDLPYHPYYNPRTGSGSPRDL</sequence>
<evidence type="ECO:0000313" key="3">
    <source>
        <dbReference type="Proteomes" id="UP000193144"/>
    </source>
</evidence>
<dbReference type="EMBL" id="MCFA01000063">
    <property type="protein sequence ID" value="ORY11263.1"/>
    <property type="molecule type" value="Genomic_DNA"/>
</dbReference>
<accession>A0A1Y1ZLY9</accession>
<feature type="compositionally biased region" description="Polar residues" evidence="1">
    <location>
        <begin position="220"/>
        <end position="229"/>
    </location>
</feature>
<feature type="compositionally biased region" description="Acidic residues" evidence="1">
    <location>
        <begin position="149"/>
        <end position="159"/>
    </location>
</feature>
<dbReference type="AlphaFoldDB" id="A0A1Y1ZLY9"/>
<reference evidence="2 3" key="1">
    <citation type="submission" date="2016-07" db="EMBL/GenBank/DDBJ databases">
        <title>Pervasive Adenine N6-methylation of Active Genes in Fungi.</title>
        <authorList>
            <consortium name="DOE Joint Genome Institute"/>
            <person name="Mondo S.J."/>
            <person name="Dannebaum R.O."/>
            <person name="Kuo R.C."/>
            <person name="Labutti K."/>
            <person name="Haridas S."/>
            <person name="Kuo A."/>
            <person name="Salamov A."/>
            <person name="Ahrendt S.R."/>
            <person name="Lipzen A."/>
            <person name="Sullivan W."/>
            <person name="Andreopoulos W.B."/>
            <person name="Clum A."/>
            <person name="Lindquist E."/>
            <person name="Daum C."/>
            <person name="Ramamoorthy G.K."/>
            <person name="Gryganskyi A."/>
            <person name="Culley D."/>
            <person name="Magnuson J.K."/>
            <person name="James T.Y."/>
            <person name="O'Malley M.A."/>
            <person name="Stajich J.E."/>
            <person name="Spatafora J.W."/>
            <person name="Visel A."/>
            <person name="Grigoriev I.V."/>
        </authorList>
    </citation>
    <scope>NUCLEOTIDE SEQUENCE [LARGE SCALE GENOMIC DNA]</scope>
    <source>
        <strain evidence="2 3">CBS 115471</strain>
    </source>
</reference>
<organism evidence="2 3">
    <name type="scientific">Clohesyomyces aquaticus</name>
    <dbReference type="NCBI Taxonomy" id="1231657"/>
    <lineage>
        <taxon>Eukaryota</taxon>
        <taxon>Fungi</taxon>
        <taxon>Dikarya</taxon>
        <taxon>Ascomycota</taxon>
        <taxon>Pezizomycotina</taxon>
        <taxon>Dothideomycetes</taxon>
        <taxon>Pleosporomycetidae</taxon>
        <taxon>Pleosporales</taxon>
        <taxon>Lindgomycetaceae</taxon>
        <taxon>Clohesyomyces</taxon>
    </lineage>
</organism>
<evidence type="ECO:0000313" key="2">
    <source>
        <dbReference type="EMBL" id="ORY11263.1"/>
    </source>
</evidence>
<feature type="region of interest" description="Disordered" evidence="1">
    <location>
        <begin position="74"/>
        <end position="97"/>
    </location>
</feature>
<dbReference type="Proteomes" id="UP000193144">
    <property type="component" value="Unassembled WGS sequence"/>
</dbReference>
<protein>
    <submittedName>
        <fullName evidence="2">Uncharacterized protein</fullName>
    </submittedName>
</protein>
<gene>
    <name evidence="2" type="ORF">BCR34DRAFT_601527</name>
</gene>
<feature type="region of interest" description="Disordered" evidence="1">
    <location>
        <begin position="116"/>
        <end position="229"/>
    </location>
</feature>
<comment type="caution">
    <text evidence="2">The sequence shown here is derived from an EMBL/GenBank/DDBJ whole genome shotgun (WGS) entry which is preliminary data.</text>
</comment>
<feature type="compositionally biased region" description="Polar residues" evidence="1">
    <location>
        <begin position="174"/>
        <end position="184"/>
    </location>
</feature>
<proteinExistence type="predicted"/>